<evidence type="ECO:0000313" key="11">
    <source>
        <dbReference type="Proteomes" id="UP000601990"/>
    </source>
</evidence>
<organism evidence="10 11">
    <name type="scientific">Aromatoleum buckelii</name>
    <dbReference type="NCBI Taxonomy" id="200254"/>
    <lineage>
        <taxon>Bacteria</taxon>
        <taxon>Pseudomonadati</taxon>
        <taxon>Pseudomonadota</taxon>
        <taxon>Betaproteobacteria</taxon>
        <taxon>Rhodocyclales</taxon>
        <taxon>Rhodocyclaceae</taxon>
        <taxon>Aromatoleum</taxon>
    </lineage>
</organism>
<proteinExistence type="predicted"/>
<dbReference type="PANTHER" id="PTHR12815">
    <property type="entry name" value="SORTING AND ASSEMBLY MACHINERY SAMM50 PROTEIN FAMILY MEMBER"/>
    <property type="match status" value="1"/>
</dbReference>
<dbReference type="Gene3D" id="3.10.20.310">
    <property type="entry name" value="membrane protein fhac"/>
    <property type="match status" value="2"/>
</dbReference>
<evidence type="ECO:0000259" key="9">
    <source>
        <dbReference type="Pfam" id="PF07244"/>
    </source>
</evidence>
<keyword evidence="5" id="KW-0472">Membrane</keyword>
<dbReference type="Gene3D" id="2.40.160.50">
    <property type="entry name" value="membrane protein fhac: a member of the omp85/tpsb transporter family"/>
    <property type="match status" value="1"/>
</dbReference>
<dbReference type="EMBL" id="WTVH01000006">
    <property type="protein sequence ID" value="NMF92716.1"/>
    <property type="molecule type" value="Genomic_DNA"/>
</dbReference>
<keyword evidence="3" id="KW-0812">Transmembrane</keyword>
<dbReference type="InterPro" id="IPR000184">
    <property type="entry name" value="Bac_surfAg_D15"/>
</dbReference>
<keyword evidence="2" id="KW-1134">Transmembrane beta strand</keyword>
<feature type="domain" description="Bacterial surface antigen (D15)" evidence="8">
    <location>
        <begin position="281"/>
        <end position="585"/>
    </location>
</feature>
<evidence type="ECO:0000256" key="2">
    <source>
        <dbReference type="ARBA" id="ARBA00022452"/>
    </source>
</evidence>
<evidence type="ECO:0000256" key="6">
    <source>
        <dbReference type="ARBA" id="ARBA00023237"/>
    </source>
</evidence>
<dbReference type="Pfam" id="PF01103">
    <property type="entry name" value="Omp85"/>
    <property type="match status" value="1"/>
</dbReference>
<comment type="subcellular location">
    <subcellularLocation>
        <location evidence="1">Membrane</location>
    </subcellularLocation>
</comment>
<dbReference type="PANTHER" id="PTHR12815:SF47">
    <property type="entry name" value="TRANSLOCATION AND ASSEMBLY MODULE SUBUNIT TAMA"/>
    <property type="match status" value="1"/>
</dbReference>
<evidence type="ECO:0000256" key="4">
    <source>
        <dbReference type="ARBA" id="ARBA00022729"/>
    </source>
</evidence>
<comment type="caution">
    <text evidence="10">The sequence shown here is derived from an EMBL/GenBank/DDBJ whole genome shotgun (WGS) entry which is preliminary data.</text>
</comment>
<evidence type="ECO:0000256" key="3">
    <source>
        <dbReference type="ARBA" id="ARBA00022692"/>
    </source>
</evidence>
<name>A0ABX1N0P9_9RHOO</name>
<dbReference type="Proteomes" id="UP000601990">
    <property type="component" value="Unassembled WGS sequence"/>
</dbReference>
<keyword evidence="11" id="KW-1185">Reference proteome</keyword>
<keyword evidence="6" id="KW-0998">Cell outer membrane</keyword>
<sequence>MTALRTHAWLRLRLITLCLGLSSGTVFAQALLQVELDAPDSVRPLLERHLRILDPDGQVLPEVQADRVALARRTRREAAELLATEGYFTPEIRLQREPDGRWRLSVEPGPRASIAGVELLFDGDLAGDDEARAARRAALRRAWPLEPGEPFRQSAWDDAKARLLDGVAMRDYAAARIVDSRAEVDPDNATVQLSVTVDSGPRFFLGPLEVSGLQDLPPDFVERFNMLEAGEPFDQERLLLLQAALQNSPQFASVTVDIERDPALAAAVPIRVQVTEAQSRYLGFGVGYSTNTGFRTEMSWRDVNFLDRGWELATGVRLEQRRNAAYADVFLPPARAGHRDSFGGAIERSTVEGLTLTTQAVGVARTRTRGNIDTRLALRLQHEQREPDGAPSTSRNSLTANWTWIRRRVDDLLDPRRGDVLQFDIGGGAKALLSDQDFLRLYGRYVCYLPFVERDVLILRVEGGATLAPSRDGVPHDFLFRTGGTQTVRGYAFESLGVREGDATVGGRYLATLSAEYVRWFLPQWGAAAFVDAGDAADSRDAFALKTGYGVGARWKSPAGPLAVDLAYGHEEKRLRLHFGIAIAF</sequence>
<keyword evidence="4 7" id="KW-0732">Signal</keyword>
<gene>
    <name evidence="10" type="ORF">GO608_05160</name>
</gene>
<evidence type="ECO:0000313" key="10">
    <source>
        <dbReference type="EMBL" id="NMF92716.1"/>
    </source>
</evidence>
<dbReference type="InterPro" id="IPR039910">
    <property type="entry name" value="D15-like"/>
</dbReference>
<feature type="domain" description="POTRA" evidence="9">
    <location>
        <begin position="136"/>
        <end position="200"/>
    </location>
</feature>
<evidence type="ECO:0000256" key="5">
    <source>
        <dbReference type="ARBA" id="ARBA00023136"/>
    </source>
</evidence>
<dbReference type="RefSeq" id="WP_169198008.1">
    <property type="nucleotide sequence ID" value="NZ_WTVH02000010.1"/>
</dbReference>
<dbReference type="InterPro" id="IPR010827">
    <property type="entry name" value="BamA/TamA_POTRA"/>
</dbReference>
<feature type="signal peptide" evidence="7">
    <location>
        <begin position="1"/>
        <end position="28"/>
    </location>
</feature>
<accession>A0ABX1N0P9</accession>
<feature type="chain" id="PRO_5047544244" evidence="7">
    <location>
        <begin position="29"/>
        <end position="585"/>
    </location>
</feature>
<dbReference type="Pfam" id="PF07244">
    <property type="entry name" value="POTRA"/>
    <property type="match status" value="1"/>
</dbReference>
<reference evidence="10" key="1">
    <citation type="submission" date="2019-12" db="EMBL/GenBank/DDBJ databases">
        <title>Comparative genomics gives insights into the taxonomy of the Azoarcus-Aromatoleum group and reveals separate origins of nif in the plant-associated Azoarcus and non-plant-associated Aromatoleum sub-groups.</title>
        <authorList>
            <person name="Lafos M."/>
            <person name="Maluk M."/>
            <person name="Batista M."/>
            <person name="Junghare M."/>
            <person name="Carmona M."/>
            <person name="Faoro H."/>
            <person name="Cruz L.M."/>
            <person name="Battistoni F."/>
            <person name="De Souza E."/>
            <person name="Pedrosa F."/>
            <person name="Chen W.-M."/>
            <person name="Poole P.S."/>
            <person name="Dixon R.A."/>
            <person name="James E.K."/>
        </authorList>
    </citation>
    <scope>NUCLEOTIDE SEQUENCE</scope>
    <source>
        <strain evidence="10">U120</strain>
    </source>
</reference>
<protein>
    <submittedName>
        <fullName evidence="10">BamA/TamA family outer membrane protein</fullName>
    </submittedName>
</protein>
<evidence type="ECO:0000259" key="8">
    <source>
        <dbReference type="Pfam" id="PF01103"/>
    </source>
</evidence>
<evidence type="ECO:0000256" key="1">
    <source>
        <dbReference type="ARBA" id="ARBA00004370"/>
    </source>
</evidence>
<evidence type="ECO:0000256" key="7">
    <source>
        <dbReference type="SAM" id="SignalP"/>
    </source>
</evidence>